<accession>A0AAN9RA42</accession>
<evidence type="ECO:0000313" key="3">
    <source>
        <dbReference type="Proteomes" id="UP001374584"/>
    </source>
</evidence>
<evidence type="ECO:0000313" key="2">
    <source>
        <dbReference type="EMBL" id="KAK7368000.1"/>
    </source>
</evidence>
<dbReference type="Pfam" id="PF04601">
    <property type="entry name" value="DUF569"/>
    <property type="match status" value="2"/>
</dbReference>
<dbReference type="SUPFAM" id="SSF50405">
    <property type="entry name" value="Actin-crosslinking proteins"/>
    <property type="match status" value="2"/>
</dbReference>
<dbReference type="Proteomes" id="UP001374584">
    <property type="component" value="Unassembled WGS sequence"/>
</dbReference>
<feature type="domain" description="DUF569" evidence="1">
    <location>
        <begin position="1"/>
        <end position="144"/>
    </location>
</feature>
<name>A0AAN9RA42_PHACN</name>
<dbReference type="EMBL" id="JAYMYR010000004">
    <property type="protein sequence ID" value="KAK7368000.1"/>
    <property type="molecule type" value="Genomic_DNA"/>
</dbReference>
<dbReference type="FunFam" id="2.80.10.50:FF:000067">
    <property type="entry name" value="BnaC05g19630D protein"/>
    <property type="match status" value="2"/>
</dbReference>
<dbReference type="InterPro" id="IPR007679">
    <property type="entry name" value="DUF569"/>
</dbReference>
<gene>
    <name evidence="2" type="ORF">VNO80_10022</name>
</gene>
<protein>
    <recommendedName>
        <fullName evidence="1">DUF569 domain-containing protein</fullName>
    </recommendedName>
</protein>
<dbReference type="CDD" id="cd23340">
    <property type="entry name" value="beta-trefoil_FSCN_ACP-like"/>
    <property type="match status" value="2"/>
</dbReference>
<comment type="caution">
    <text evidence="2">The sequence shown here is derived from an EMBL/GenBank/DDBJ whole genome shotgun (WGS) entry which is preliminary data.</text>
</comment>
<organism evidence="2 3">
    <name type="scientific">Phaseolus coccineus</name>
    <name type="common">Scarlet runner bean</name>
    <name type="synonym">Phaseolus multiflorus</name>
    <dbReference type="NCBI Taxonomy" id="3886"/>
    <lineage>
        <taxon>Eukaryota</taxon>
        <taxon>Viridiplantae</taxon>
        <taxon>Streptophyta</taxon>
        <taxon>Embryophyta</taxon>
        <taxon>Tracheophyta</taxon>
        <taxon>Spermatophyta</taxon>
        <taxon>Magnoliopsida</taxon>
        <taxon>eudicotyledons</taxon>
        <taxon>Gunneridae</taxon>
        <taxon>Pentapetalae</taxon>
        <taxon>rosids</taxon>
        <taxon>fabids</taxon>
        <taxon>Fabales</taxon>
        <taxon>Fabaceae</taxon>
        <taxon>Papilionoideae</taxon>
        <taxon>50 kb inversion clade</taxon>
        <taxon>NPAAA clade</taxon>
        <taxon>indigoferoid/millettioid clade</taxon>
        <taxon>Phaseoleae</taxon>
        <taxon>Phaseolus</taxon>
    </lineage>
</organism>
<dbReference type="PANTHER" id="PTHR31205">
    <property type="entry name" value="ACTIN CROSS-LINKING PROTEIN (DUF569)"/>
    <property type="match status" value="1"/>
</dbReference>
<dbReference type="Gene3D" id="2.80.10.50">
    <property type="match status" value="2"/>
</dbReference>
<feature type="domain" description="DUF569" evidence="1">
    <location>
        <begin position="262"/>
        <end position="403"/>
    </location>
</feature>
<proteinExistence type="predicted"/>
<keyword evidence="3" id="KW-1185">Reference proteome</keyword>
<sequence>MEFFTKTNVVRLRSHLDKYLVADADGSQVHQSRKASGRGARWTVEEITEGGTDKVRLRSCHGRYLTATEAPFLFGMTGKKVLQTEFEPGADFKHNWEVTRDGFQVKLMCWSGKFLRANGGTPPWRSSVTVDEPHSSATKDWVLWDVETVEAVEELVDDLCESVVSSLASDDVSVDSEPASPMTVFGLKSPPARQNTKLMLQAESALQPSCHSLSMSHCLTLNLLFKWAQSSIQLNCNAFIFSSYYCTLLMQTISSNKFRTGMDFFHRAKAVRLRSHLDKYLLAEEDEESVTQARNGSSKSARWMVEYVSEYDNIIRLKSCYGKYLTASNLLFLLGMTGHKVLQTLPQRLDSSVEWEPIKDGGRVKLKTRYGNFLRANGGLPPWRNSVTHDIPHRTATQDWILWDVEVVEIYVNSPANSSKPSAPPLPVSDTVPVLASAPLPPPPSLSASFTRQQSNDLNGSSTKMEGRIIYYHIAEDNGEVLDEDVQGYSLIFKGNGVEELTRKFEEETELDGIIVCNRSPLNNKLYPLRLQLPPNTVTMRVVLVLPMSSVARDLEAQGFL</sequence>
<dbReference type="AlphaFoldDB" id="A0AAN9RA42"/>
<dbReference type="PANTHER" id="PTHR31205:SF69">
    <property type="entry name" value="ACTIN CROSS-LINKING PROTEIN (DUF569)"/>
    <property type="match status" value="1"/>
</dbReference>
<evidence type="ECO:0000259" key="1">
    <source>
        <dbReference type="Pfam" id="PF04601"/>
    </source>
</evidence>
<reference evidence="2 3" key="1">
    <citation type="submission" date="2024-01" db="EMBL/GenBank/DDBJ databases">
        <title>The genomes of 5 underutilized Papilionoideae crops provide insights into root nodulation and disease resistanc.</title>
        <authorList>
            <person name="Jiang F."/>
        </authorList>
    </citation>
    <scope>NUCLEOTIDE SEQUENCE [LARGE SCALE GENOMIC DNA]</scope>
    <source>
        <strain evidence="2">JINMINGXINNONG_FW02</strain>
        <tissue evidence="2">Leaves</tissue>
    </source>
</reference>
<dbReference type="InterPro" id="IPR008999">
    <property type="entry name" value="Actin-crosslinking"/>
</dbReference>